<organism evidence="3">
    <name type="scientific">Fusobacterium polymorphum ATCC 10953</name>
    <dbReference type="NCBI Taxonomy" id="393480"/>
    <lineage>
        <taxon>Bacteria</taxon>
        <taxon>Fusobacteriati</taxon>
        <taxon>Fusobacteriota</taxon>
        <taxon>Fusobacteriia</taxon>
        <taxon>Fusobacteriales</taxon>
        <taxon>Fusobacteriaceae</taxon>
        <taxon>Fusobacterium</taxon>
    </lineage>
</organism>
<keyword evidence="1" id="KW-0472">Membrane</keyword>
<feature type="transmembrane region" description="Helical" evidence="1">
    <location>
        <begin position="21"/>
        <end position="40"/>
    </location>
</feature>
<dbReference type="InterPro" id="IPR053787">
    <property type="entry name" value="Autotransptr-assoc_N"/>
</dbReference>
<reference evidence="3" key="2">
    <citation type="submission" date="2007-05" db="EMBL/GenBank/DDBJ databases">
        <title>Genome sequence of Fusobacterium nucleatum subspecies polymorphum - a genetically tractable Fusobacterium.</title>
        <authorList>
            <person name="Karpathy S.E."/>
            <person name="Xiang Q."/>
            <person name="Gioia J."/>
            <person name="Jiang H."/>
            <person name="Liu Y."/>
            <person name="Petrosino J.F."/>
            <person name="Yerrapragada S."/>
            <person name="Fox G.E."/>
            <person name="Kinder Haake S."/>
            <person name="Weinstock G.M."/>
            <person name="Highlander S.K."/>
        </authorList>
    </citation>
    <scope>NUCLEOTIDE SEQUENCE [LARGE SCALE GENOMIC DNA]</scope>
    <source>
        <strain evidence="3">ATCC 10953</strain>
    </source>
</reference>
<dbReference type="InterPro" id="IPR005546">
    <property type="entry name" value="Autotransporte_beta"/>
</dbReference>
<dbReference type="EMBL" id="CM000440">
    <property type="protein sequence ID" value="EDK87673.1"/>
    <property type="molecule type" value="Genomic_DNA"/>
</dbReference>
<gene>
    <name evidence="3" type="ORF">FNP_2283</name>
</gene>
<evidence type="ECO:0000256" key="1">
    <source>
        <dbReference type="SAM" id="Phobius"/>
    </source>
</evidence>
<dbReference type="RefSeq" id="WP_005894774.1">
    <property type="nucleotide sequence ID" value="NZ_CM000440.1"/>
</dbReference>
<protein>
    <submittedName>
        <fullName evidence="3">AT family autotransporter</fullName>
    </submittedName>
</protein>
<dbReference type="SUPFAM" id="SSF103515">
    <property type="entry name" value="Autotransporter"/>
    <property type="match status" value="1"/>
</dbReference>
<dbReference type="GeneID" id="45633960"/>
<dbReference type="NCBIfam" id="NF033175">
    <property type="entry name" value="fuso_auto_Nterm"/>
    <property type="match status" value="1"/>
</dbReference>
<keyword evidence="1" id="KW-1133">Transmembrane helix</keyword>
<feature type="domain" description="Autotransporter" evidence="2">
    <location>
        <begin position="2193"/>
        <end position="2484"/>
    </location>
</feature>
<dbReference type="eggNOG" id="COG3210">
    <property type="taxonomic scope" value="Bacteria"/>
</dbReference>
<name>A5TRZ8_FUSNP</name>
<evidence type="ECO:0000259" key="2">
    <source>
        <dbReference type="PROSITE" id="PS51208"/>
    </source>
</evidence>
<dbReference type="HOGENOM" id="CLU_000258_0_0_0"/>
<accession>A5TRZ8</accession>
<reference evidence="3" key="1">
    <citation type="submission" date="2006-07" db="EMBL/GenBank/DDBJ databases">
        <authorList>
            <person name="Qin X."/>
            <person name="Weinstock G.M."/>
        </authorList>
    </citation>
    <scope>NUCLEOTIDE SEQUENCE [LARGE SCALE GENOMIC DNA]</scope>
    <source>
        <strain evidence="3">ATCC 10953</strain>
    </source>
</reference>
<dbReference type="Proteomes" id="UP000001921">
    <property type="component" value="Chromosome"/>
</dbReference>
<dbReference type="InterPro" id="IPR036709">
    <property type="entry name" value="Autotransporte_beta_dom_sf"/>
</dbReference>
<evidence type="ECO:0000313" key="3">
    <source>
        <dbReference type="EMBL" id="EDK87673.1"/>
    </source>
</evidence>
<dbReference type="Pfam" id="PF03797">
    <property type="entry name" value="Autotransporter"/>
    <property type="match status" value="1"/>
</dbReference>
<sequence length="2484" mass="267870">MNNNLYKIEQSLRSIAKRYKTVKYSTGLAILFLMLGINAFSEEVNGTEFVEQSKTIRSGMKSSIEDMRSKIESVRAENNKGMGNLKLELIQLTEQGDQVVKSPWNSWQFGANYFYNNWKGTYEGKGDKKEKYPFEGVFTRSSDLFLRNIHPDSKNYEKYTSYVPSVTYSLFSFDEVNPQKSFAEATKPVKANSTLATTSLRGGDGDSYGIANTKIRQEDIAKIELGVTVKPKDLNKIIITQNVTKPEVPTLHEPGSPAEPNANLNIGTFSPIIPNLYNPKDIRSSYVNTRVLSYHSRVNEGVSYWNTNTNQYETGKNGAKNNGKSYNHNTDVTINGSDLSGTPAFMYTSNKYYIEQYNKATTEYEIIKEYNENYDQALFKIWFDYGSITKKYTAADNDVGGKTLTIANGVNVTIDSINNAPNKGNETDINKQRFLVGGSRVGTLDNAVNATIKNQGTVNLLGPLTLGFESQTDTDGLENVGGNKHAPAIPKRPGSSNYLIGKREIINDKSGVISDDIEASDRTPDLGGLKVSKIDQDGNIVEAANDTQVLQLGKVGYDGQGTITVKRTPDIVDKNNHSRILKRGGYTGYKVGMILTTEDSDEGDYNDDNIVQSLINRGTIKFNGENSIGIQVYAPNYANYKGHGNAVINIVNEKTGVIELRGDSSVGMKLSSQVKKIVKFENEGKINIGGSYSSGISVARDQKMLDNRIAASPESLDGMIGKVKNTGEININSGEGSSAMDLRTSSDDVLTNSGTVNIKGNKNIGLRVEQDGQIHGHHAEGDYFPGEAPKVTNIKDINIKSGIGNIGMLSYGTSSAINLGTGKINLQGKKSIGMYAVSLYGWEGYEDPNSPFGSGNIVNYGEIATNNKDTSVKNENIIGMAVLEKTSGVNTGKINLTGKEVIGVYNMGVATHTPPGSGSKTTIDDTESSFKMLKNGSSLPEINVSGKNSIGVYSRGRKSKTLIEVGKISSEGGIGLFADRGVIHLGKTGQSSVTTENSPTLEARKNGVMFYNYSHTKYDFNYELGDYGEVSLTTPVAKGNFVLNNSVNGTVKNGGAAFYLRGNDVNNKVTFLNKMFTDTADSENRVSASGKKVNLKMEEGSTLFVTHNYNINNVTTAQKLSGLAVNSSNNYGNRVTIDSSSSNKYKIEKSLRNKLEIDTDVNLDDRTTTYNRIEYLASWVTLNSGKKMTSSKNDKVAIFQANVKREQGSTLPAAKAEDVKVINKGKIALTGKNSVAMGASFGQVTNEKDISVTGEAGIGIYGADSSVIKNIGTVEIGKNGTGIYAENDLKIAGDSTAISTNKDINITNTGTIKAKTGSTGVYGIYAKNDKANYKTATSTLNHSGTIGLANSKSSVGIYTENGNLTSSGNVSVGEGGIAIKSIKSNATLSSGNIATTSGVGVLAENSTINTSANMTVNNGIGLNLKNSKVIVGSGTYNLTRATAFRIGTLGAGDYFKGNGGTLNLGANSIAYHLKDTNLISNSNFIDNLGVNSTGKYTYIYADNSTLNYENQKTINSDGSTFAYAKNSNITLKTNTKISSSNKKVTGVFSENTVAGKNIVNNGTINLLGEESVGVYSEGRVNLVNNGKIRLGKKGAGIYSKDSSVENSGEIATGNDSTGIYAKSVNLNGNSKLSVGNNSIGIYSVGGNINLANGSQLNIGANNSTGLYYNGSNGNIINNTDKITVGDNSNVFTIKGQNNKVESNNKGTVNLRNNSVYMYSTDTSGSITNRTNISASGNDNYGIYSAGKVDNHANINFSNSVGSIGMYSYYLKSDSYGLSTMSLTTVPAVVNHSGRTIKVAKSDLSNSSNERYGIGMAAGHTEIRGNTILQRAAGYIVNYGTISVTNPNSIGMYATGRGSIAENRGTILLSGSKRNIGMYLENGAAGYNYGTITTTGNGNNGQIGVAVTTGATIHNYGTININAENGIGVYNFGGGIVKNYGSFVINAPTKIKTLDQADTSKGLGGVNIQVRQDDKSQADIFVNGKKVEPTLVHRLPNNAPSRIATSSIGIYMSSSGINPTRPIENLGALASSGIRSADLIIGTEAAEYQNSKYIQLGQDIIKPYNKMIKEALRKGINKYEIYSGSLTWQATVTQNKADQTIQNAYMTKIPYTVYAGDKNTTRDTYNFTDGLEQRYGIEAVGSREKELFNKLNSIGNNEGILLKQAFDEMMGHQYANIHQRIQSTGDILDKEFTHLRKDWATASKKSHKVKTFGTNGKYKTNTAGVINTTNNAYGVAYVHENEDIKLGKGFGYYTGLVYNTYKFKDIGRSKEEMLEVKAGAFKSIPFDDNNSLNWTISGDVSYGYNKMHRKFLVVDEVFNARGRYNTYGVAMKNELGKEFRLTETLSLRPYGAIKVEYMKVSKVKEKSGEVKLDVNNSHYTSIKPELGIEANFKYTMLSGKIITARLGTAFEDELGKVAKANNKARVANTSADWFNLPKEKEDKKGNIKTDFSIGLEGDILGGTANIGYDTKGNNIRGGVGVRIIF</sequence>
<dbReference type="PROSITE" id="PS51208">
    <property type="entry name" value="AUTOTRANSPORTER"/>
    <property type="match status" value="1"/>
</dbReference>
<dbReference type="SMART" id="SM00869">
    <property type="entry name" value="Autotransporter"/>
    <property type="match status" value="1"/>
</dbReference>
<proteinExistence type="predicted"/>
<keyword evidence="1" id="KW-0812">Transmembrane</keyword>